<dbReference type="SUPFAM" id="SSF57196">
    <property type="entry name" value="EGF/Laminin"/>
    <property type="match status" value="1"/>
</dbReference>
<dbReference type="Proteomes" id="UP001200034">
    <property type="component" value="Unassembled WGS sequence"/>
</dbReference>
<feature type="region of interest" description="Disordered" evidence="5">
    <location>
        <begin position="1337"/>
        <end position="1356"/>
    </location>
</feature>
<feature type="compositionally biased region" description="Low complexity" evidence="5">
    <location>
        <begin position="861"/>
        <end position="889"/>
    </location>
</feature>
<evidence type="ECO:0000259" key="10">
    <source>
        <dbReference type="PROSITE" id="PS50227"/>
    </source>
</evidence>
<evidence type="ECO:0000256" key="3">
    <source>
        <dbReference type="ARBA" id="ARBA00023180"/>
    </source>
</evidence>
<comment type="similarity">
    <text evidence="1">Belongs to the G-protein coupled receptor 2 family. Adhesion G-protein coupled receptor (ADGR) subfamily.</text>
</comment>
<name>A0AAD4K666_9MUSC</name>
<evidence type="ECO:0000256" key="1">
    <source>
        <dbReference type="ARBA" id="ARBA00007343"/>
    </source>
</evidence>
<keyword evidence="6" id="KW-1133">Transmembrane helix</keyword>
<dbReference type="FunFam" id="4.10.1240.10:FF:000026">
    <property type="entry name" value="Blast:Peroxidasin homolog"/>
    <property type="match status" value="1"/>
</dbReference>
<dbReference type="InterPro" id="IPR000742">
    <property type="entry name" value="EGF"/>
</dbReference>
<dbReference type="InterPro" id="IPR003599">
    <property type="entry name" value="Ig_sub"/>
</dbReference>
<keyword evidence="13" id="KW-1185">Reference proteome</keyword>
<dbReference type="PROSITE" id="PS01180">
    <property type="entry name" value="CUB"/>
    <property type="match status" value="1"/>
</dbReference>
<feature type="domain" description="Ig-like" evidence="11">
    <location>
        <begin position="584"/>
        <end position="678"/>
    </location>
</feature>
<feature type="chain" id="PRO_5042195284" evidence="7">
    <location>
        <begin position="26"/>
        <end position="1914"/>
    </location>
</feature>
<protein>
    <submittedName>
        <fullName evidence="12">Uncharacterized protein</fullName>
    </submittedName>
</protein>
<dbReference type="Gene3D" id="2.60.40.10">
    <property type="entry name" value="Immunoglobulins"/>
    <property type="match status" value="2"/>
</dbReference>
<feature type="domain" description="CUB" evidence="8">
    <location>
        <begin position="101"/>
        <end position="232"/>
    </location>
</feature>
<dbReference type="SUPFAM" id="SSF48726">
    <property type="entry name" value="Immunoglobulin"/>
    <property type="match status" value="2"/>
</dbReference>
<proteinExistence type="inferred from homology"/>
<feature type="transmembrane region" description="Helical" evidence="6">
    <location>
        <begin position="1391"/>
        <end position="1412"/>
    </location>
</feature>
<feature type="domain" description="EGF-like" evidence="9">
    <location>
        <begin position="275"/>
        <end position="315"/>
    </location>
</feature>
<dbReference type="GO" id="GO:0004930">
    <property type="term" value="F:G protein-coupled receptor activity"/>
    <property type="evidence" value="ECO:0007669"/>
    <property type="project" value="InterPro"/>
</dbReference>
<evidence type="ECO:0000256" key="2">
    <source>
        <dbReference type="ARBA" id="ARBA00023157"/>
    </source>
</evidence>
<evidence type="ECO:0000256" key="7">
    <source>
        <dbReference type="SAM" id="SignalP"/>
    </source>
</evidence>
<evidence type="ECO:0000259" key="11">
    <source>
        <dbReference type="PROSITE" id="PS50835"/>
    </source>
</evidence>
<dbReference type="InterPro" id="IPR046338">
    <property type="entry name" value="GAIN_dom_sf"/>
</dbReference>
<dbReference type="InterPro" id="IPR051587">
    <property type="entry name" value="Adhesion_GPCR"/>
</dbReference>
<reference evidence="12" key="1">
    <citation type="journal article" date="2021" name="Mol. Ecol. Resour.">
        <title>Phylogenomic analyses of the genus Drosophila reveals genomic signals of climate adaptation.</title>
        <authorList>
            <person name="Li F."/>
            <person name="Rane R.V."/>
            <person name="Luria V."/>
            <person name="Xiong Z."/>
            <person name="Chen J."/>
            <person name="Li Z."/>
            <person name="Catullo R.A."/>
            <person name="Griffin P.C."/>
            <person name="Schiffer M."/>
            <person name="Pearce S."/>
            <person name="Lee S.F."/>
            <person name="McElroy K."/>
            <person name="Stocker A."/>
            <person name="Shirriffs J."/>
            <person name="Cockerell F."/>
            <person name="Coppin C."/>
            <person name="Sgro C.M."/>
            <person name="Karger A."/>
            <person name="Cain J.W."/>
            <person name="Weber J.A."/>
            <person name="Santpere G."/>
            <person name="Kirschner M.W."/>
            <person name="Hoffmann A.A."/>
            <person name="Oakeshott J.G."/>
            <person name="Zhang G."/>
        </authorList>
    </citation>
    <scope>NUCLEOTIDE SEQUENCE</scope>
    <source>
        <strain evidence="12">BGI-SZ-2011g</strain>
    </source>
</reference>
<dbReference type="CDD" id="cd00054">
    <property type="entry name" value="EGF_CA"/>
    <property type="match status" value="1"/>
</dbReference>
<keyword evidence="3" id="KW-0325">Glycoprotein</keyword>
<keyword evidence="6" id="KW-0472">Membrane</keyword>
<feature type="domain" description="G-protein coupled receptors family 2 profile 1" evidence="10">
    <location>
        <begin position="661"/>
        <end position="745"/>
    </location>
</feature>
<evidence type="ECO:0000313" key="12">
    <source>
        <dbReference type="EMBL" id="KAH8376839.1"/>
    </source>
</evidence>
<feature type="signal peptide" evidence="7">
    <location>
        <begin position="1"/>
        <end position="25"/>
    </location>
</feature>
<dbReference type="InterPro" id="IPR000859">
    <property type="entry name" value="CUB_dom"/>
</dbReference>
<dbReference type="EMBL" id="JAJJHW010001127">
    <property type="protein sequence ID" value="KAH8376839.1"/>
    <property type="molecule type" value="Genomic_DNA"/>
</dbReference>
<keyword evidence="2 4" id="KW-1015">Disulfide bond</keyword>
<keyword evidence="4" id="KW-0245">EGF-like domain</keyword>
<keyword evidence="6" id="KW-0812">Transmembrane</keyword>
<sequence length="1914" mass="207618">MSPLTAVRISTALLLLFMLLPAATSLTNQRQQQQRRHKRQGNVDQKFSLPAVPLPPPPPFPAAKHNFALNAFAIAEHATDAGISQAASSPSASAAAAASGCGGLLKARYGVVHTPNFPQRFATPIECVWIIDASELPTTAQGNVSIVVYLTQLYVLGGLKFTEYMYYSDDFKVPAHRVFALTEDDVTQVTWLQFHSQYLEIRFTMASLDGTHLRALDRLLDVYGFNITYEVQHELKATQCNTLQCRFLGNCYANADYSSYGCACFVGFSGSDCGHGPLCTDAHTNICQNGGTCKHIGDAAITCHCPAGYKGTKCEIPEINETTQGCTGNASANNCHRACEFDNNGFSSNSGSSSNPNAGYFNLKSNRNAARSGKTRYEVTMRLGANLTGYYRNSEREQLAGAMERQLTRVLRNFNITKVSDLELISNTTDRLDITFHFFGVKGDSQRIREVITRMVERGRIGNFTLVSNFHHFDENPPLNMMDLSVNQPQAAVREDSEFIVSCTAQGSSRMQFQWFKDGAPVNATKATREIWTTVLPPETKDVYTAILGVTKASRIDEGVYSCKVTDWGVEQCRSLHVHIKSPPRLRVDPASVTLQRGDSLRVRCLSPGNDDIKRYAQLGYSWTRNGVLFQSDAATAMWEDLYPDGSILKINNIQKSAEYACLVSNSVRPVSRSVYINVIERNAVHVCLAESSYGVHWPTSAPGAPIITDCPRGYEGHSRRICEQRDAGNSSWLLPDFASCVRDELLLIYNRFRALSAGFQQTNSSNILKACFDYTLQRRQSFLPGEASFLIDMLHELDTYLQLKGTQLEREMAAEIILRILDKVMQNAQSLNSQQQIKKLQLLTQSAALNRETIAASQLATSTGSTSGSGSQATSSGTTADSSTTLTAQNGGGGGSRGDASGSGNAGAVLAPGSAAGKLQANRGDAGGATSILTVDEDTLSLDRLNSLRIYMTSVKTLPFNLRIYGEDLFSDQLYMDIGLSSRLLHIMANSTIFASVISYKNLKSFLPKTYYTRGSDPKDSDYVLASRIIQTWLFQSNRSNDNLREPLDLSFEAGHVEIIFQHESVPKSGDWVAVCGHDHKASFDSTWRSDLCITKHLMENITRCICPLSGTYVVMLTKKQPNSTQSHAPQRPIFVIASCACCLLQCCSAFLILLPIWCNRKCAVTFLKMQFCISTSSVMLIYLLGFMKMLPVNWHAVVSSTLASLLLLGISTLIAIALVIHTELVPKKYLQMGSKPNTPTKQPAQRRESLSNITQLSLHWLLPLLFAIAAPLICSIIGRWPRHWWLELGWTQQEAAESQEYDGGVYYASHTLLNGDNLLLETETLLGNRTAQRQLTMGDDGGTSTSPSITGTGQQSAWSRGLQQEAAAAALTSGAGGATATTTTSLSCILFICIDLLFIVLFGALFVLLLKKLLWLWHKNRNVHTHPLDKFNLALRRRLGLLYRAGGLLLIKLCTDGCFIAYVNSAPDTLWSYPFGISCIMLGFGILFCFVLKAESQLRGPPFLSSNGSSQSSSLKQTKFSTSKTSLDDNYCTTTTASINSPLSFYTNHDKEKESECMTTSTAATAAAAVVASSQGLELSAPGSAATTGTGTGSGTVQLPLTIISTAPRCQTASVVSNTEALLGVHQQQPLPLTAAASPATRCCALLSGGNAEAATALGYAYDAYTMGGLTGSLGRRMLHAPQQQQQQQQATHFAAGACDEFVGVETLDILQGLAAGKRLRPQLSASLTVAEFAESIIGIHTSSGLLPATTSHYVPLQHNPYVDFLPSSLMLSMPPPPLPALAPALPPPTISGNLSSGISSGTLPTPKTQKRVTILEPTSRTTFDPLLPTMVAAVVSTTSTATTTVAATAPTQTAGVDTGNATTRHDATLDRISHDLDYLLNRGSLEVEPSASQPAAVVHKQCEESQQSSKL</sequence>
<feature type="disulfide bond" evidence="4">
    <location>
        <begin position="305"/>
        <end position="314"/>
    </location>
</feature>
<dbReference type="InterPro" id="IPR036445">
    <property type="entry name" value="GPCR_2_extracell_dom_sf"/>
</dbReference>
<feature type="transmembrane region" description="Helical" evidence="6">
    <location>
        <begin position="1472"/>
        <end position="1494"/>
    </location>
</feature>
<evidence type="ECO:0000256" key="5">
    <source>
        <dbReference type="SAM" id="MobiDB-lite"/>
    </source>
</evidence>
<feature type="transmembrane region" description="Helical" evidence="6">
    <location>
        <begin position="1135"/>
        <end position="1156"/>
    </location>
</feature>
<dbReference type="InterPro" id="IPR013783">
    <property type="entry name" value="Ig-like_fold"/>
</dbReference>
<dbReference type="PANTHER" id="PTHR45813">
    <property type="entry name" value="IG-LIKE DOMAIN-CONTAINING PROTEIN"/>
    <property type="match status" value="1"/>
</dbReference>
<accession>A0AAD4K666</accession>
<feature type="compositionally biased region" description="Low complexity" evidence="5">
    <location>
        <begin position="1344"/>
        <end position="1356"/>
    </location>
</feature>
<evidence type="ECO:0000259" key="9">
    <source>
        <dbReference type="PROSITE" id="PS50026"/>
    </source>
</evidence>
<dbReference type="InterPro" id="IPR007110">
    <property type="entry name" value="Ig-like_dom"/>
</dbReference>
<dbReference type="SMART" id="SM00409">
    <property type="entry name" value="IG"/>
    <property type="match status" value="2"/>
</dbReference>
<dbReference type="Gene3D" id="4.10.1240.10">
    <property type="entry name" value="GPCR, family 2, extracellular hormone receptor domain"/>
    <property type="match status" value="1"/>
</dbReference>
<dbReference type="SMART" id="SM00181">
    <property type="entry name" value="EGF"/>
    <property type="match status" value="2"/>
</dbReference>
<dbReference type="Pfam" id="PF00008">
    <property type="entry name" value="EGF"/>
    <property type="match status" value="1"/>
</dbReference>
<dbReference type="CDD" id="cd00096">
    <property type="entry name" value="Ig"/>
    <property type="match status" value="1"/>
</dbReference>
<feature type="domain" description="EGF-like" evidence="9">
    <location>
        <begin position="236"/>
        <end position="274"/>
    </location>
</feature>
<dbReference type="PROSITE" id="PS50835">
    <property type="entry name" value="IG_LIKE"/>
    <property type="match status" value="2"/>
</dbReference>
<evidence type="ECO:0000256" key="6">
    <source>
        <dbReference type="SAM" id="Phobius"/>
    </source>
</evidence>
<comment type="caution">
    <text evidence="12">The sequence shown here is derived from an EMBL/GenBank/DDBJ whole genome shotgun (WGS) entry which is preliminary data.</text>
</comment>
<evidence type="ECO:0000259" key="8">
    <source>
        <dbReference type="PROSITE" id="PS01180"/>
    </source>
</evidence>
<dbReference type="GO" id="GO:0007189">
    <property type="term" value="P:adenylate cyclase-activating G protein-coupled receptor signaling pathway"/>
    <property type="evidence" value="ECO:0007669"/>
    <property type="project" value="TreeGrafter"/>
</dbReference>
<evidence type="ECO:0000256" key="4">
    <source>
        <dbReference type="PROSITE-ProRule" id="PRU00076"/>
    </source>
</evidence>
<dbReference type="PROSITE" id="PS00022">
    <property type="entry name" value="EGF_1"/>
    <property type="match status" value="2"/>
</dbReference>
<dbReference type="InterPro" id="IPR035914">
    <property type="entry name" value="Sperma_CUB_dom_sf"/>
</dbReference>
<dbReference type="InterPro" id="IPR003598">
    <property type="entry name" value="Ig_sub2"/>
</dbReference>
<feature type="transmembrane region" description="Helical" evidence="6">
    <location>
        <begin position="1443"/>
        <end position="1466"/>
    </location>
</feature>
<dbReference type="PROSITE" id="PS50026">
    <property type="entry name" value="EGF_3"/>
    <property type="match status" value="2"/>
</dbReference>
<dbReference type="InterPro" id="IPR036179">
    <property type="entry name" value="Ig-like_dom_sf"/>
</dbReference>
<dbReference type="SUPFAM" id="SSF49854">
    <property type="entry name" value="Spermadhesin, CUB domain"/>
    <property type="match status" value="1"/>
</dbReference>
<dbReference type="PROSITE" id="PS50227">
    <property type="entry name" value="G_PROTEIN_RECEP_F2_3"/>
    <property type="match status" value="1"/>
</dbReference>
<organism evidence="12 13">
    <name type="scientific">Drosophila rubida</name>
    <dbReference type="NCBI Taxonomy" id="30044"/>
    <lineage>
        <taxon>Eukaryota</taxon>
        <taxon>Metazoa</taxon>
        <taxon>Ecdysozoa</taxon>
        <taxon>Arthropoda</taxon>
        <taxon>Hexapoda</taxon>
        <taxon>Insecta</taxon>
        <taxon>Pterygota</taxon>
        <taxon>Neoptera</taxon>
        <taxon>Endopterygota</taxon>
        <taxon>Diptera</taxon>
        <taxon>Brachycera</taxon>
        <taxon>Muscomorpha</taxon>
        <taxon>Ephydroidea</taxon>
        <taxon>Drosophilidae</taxon>
        <taxon>Drosophila</taxon>
    </lineage>
</organism>
<feature type="transmembrane region" description="Helical" evidence="6">
    <location>
        <begin position="1168"/>
        <end position="1187"/>
    </location>
</feature>
<feature type="domain" description="Ig-like" evidence="11">
    <location>
        <begin position="477"/>
        <end position="577"/>
    </location>
</feature>
<dbReference type="InterPro" id="IPR001879">
    <property type="entry name" value="GPCR_2_extracellular_dom"/>
</dbReference>
<dbReference type="PANTHER" id="PTHR45813:SF8">
    <property type="entry name" value="IG-LIKE DOMAIN-CONTAINING PROTEIN"/>
    <property type="match status" value="1"/>
</dbReference>
<dbReference type="SMART" id="SM00408">
    <property type="entry name" value="IGc2"/>
    <property type="match status" value="2"/>
</dbReference>
<dbReference type="GO" id="GO:0016020">
    <property type="term" value="C:membrane"/>
    <property type="evidence" value="ECO:0007669"/>
    <property type="project" value="InterPro"/>
</dbReference>
<dbReference type="Gene3D" id="2.60.220.50">
    <property type="match status" value="1"/>
</dbReference>
<comment type="caution">
    <text evidence="4">Lacks conserved residue(s) required for the propagation of feature annotation.</text>
</comment>
<evidence type="ECO:0000313" key="13">
    <source>
        <dbReference type="Proteomes" id="UP001200034"/>
    </source>
</evidence>
<feature type="transmembrane region" description="Helical" evidence="6">
    <location>
        <begin position="1199"/>
        <end position="1222"/>
    </location>
</feature>
<dbReference type="Gene3D" id="2.10.25.10">
    <property type="entry name" value="Laminin"/>
    <property type="match status" value="1"/>
</dbReference>
<gene>
    <name evidence="12" type="ORF">KR093_001560</name>
</gene>
<keyword evidence="7" id="KW-0732">Signal</keyword>
<feature type="region of interest" description="Disordered" evidence="5">
    <location>
        <begin position="861"/>
        <end position="907"/>
    </location>
</feature>
<feature type="disulfide bond" evidence="4">
    <location>
        <begin position="264"/>
        <end position="273"/>
    </location>
</feature>
<dbReference type="PROSITE" id="PS01186">
    <property type="entry name" value="EGF_2"/>
    <property type="match status" value="2"/>
</dbReference>
<dbReference type="Pfam" id="PF13927">
    <property type="entry name" value="Ig_3"/>
    <property type="match status" value="1"/>
</dbReference>
<feature type="disulfide bond" evidence="4">
    <location>
        <begin position="245"/>
        <end position="262"/>
    </location>
</feature>